<proteinExistence type="predicted"/>
<dbReference type="Proteomes" id="UP000309997">
    <property type="component" value="Unassembled WGS sequence"/>
</dbReference>
<sequence length="100" mass="11144">MQVLLAFVNVQYSLYPILEVCSTHHDSKSAFAALPPSFSALLSDSCMEAKQGAAINMAVTFASPHKTCIIHRFFLDYGQPVCLLILPKLKWQNHHSTHDT</sequence>
<accession>A0ACC4B9S7</accession>
<organism evidence="1 2">
    <name type="scientific">Populus alba</name>
    <name type="common">White poplar</name>
    <dbReference type="NCBI Taxonomy" id="43335"/>
    <lineage>
        <taxon>Eukaryota</taxon>
        <taxon>Viridiplantae</taxon>
        <taxon>Streptophyta</taxon>
        <taxon>Embryophyta</taxon>
        <taxon>Tracheophyta</taxon>
        <taxon>Spermatophyta</taxon>
        <taxon>Magnoliopsida</taxon>
        <taxon>eudicotyledons</taxon>
        <taxon>Gunneridae</taxon>
        <taxon>Pentapetalae</taxon>
        <taxon>rosids</taxon>
        <taxon>fabids</taxon>
        <taxon>Malpighiales</taxon>
        <taxon>Salicaceae</taxon>
        <taxon>Saliceae</taxon>
        <taxon>Populus</taxon>
    </lineage>
</organism>
<reference evidence="1 2" key="1">
    <citation type="journal article" date="2024" name="Plant Biotechnol. J.">
        <title>Genome and CRISPR/Cas9 system of a widespread forest tree (Populus alba) in the world.</title>
        <authorList>
            <person name="Liu Y.J."/>
            <person name="Jiang P.F."/>
            <person name="Han X.M."/>
            <person name="Li X.Y."/>
            <person name="Wang H.M."/>
            <person name="Wang Y.J."/>
            <person name="Wang X.X."/>
            <person name="Zeng Q.Y."/>
        </authorList>
    </citation>
    <scope>NUCLEOTIDE SEQUENCE [LARGE SCALE GENOMIC DNA]</scope>
    <source>
        <strain evidence="2">cv. PAL-ZL1</strain>
    </source>
</reference>
<comment type="caution">
    <text evidence="1">The sequence shown here is derived from an EMBL/GenBank/DDBJ whole genome shotgun (WGS) entry which is preliminary data.</text>
</comment>
<evidence type="ECO:0000313" key="1">
    <source>
        <dbReference type="EMBL" id="KAL3575337.1"/>
    </source>
</evidence>
<name>A0ACC4B9S7_POPAL</name>
<evidence type="ECO:0000313" key="2">
    <source>
        <dbReference type="Proteomes" id="UP000309997"/>
    </source>
</evidence>
<dbReference type="EMBL" id="RCHU02000012">
    <property type="protein sequence ID" value="KAL3575337.1"/>
    <property type="molecule type" value="Genomic_DNA"/>
</dbReference>
<gene>
    <name evidence="1" type="ORF">D5086_023438</name>
</gene>
<keyword evidence="2" id="KW-1185">Reference proteome</keyword>
<protein>
    <submittedName>
        <fullName evidence="1">Uncharacterized protein</fullName>
    </submittedName>
</protein>